<feature type="non-terminal residue" evidence="5">
    <location>
        <position position="1"/>
    </location>
</feature>
<dbReference type="PANTHER" id="PTHR30404:SF0">
    <property type="entry name" value="N-ACETYLMURAMOYL-L-ALANINE AMIDASE AMIC"/>
    <property type="match status" value="1"/>
</dbReference>
<dbReference type="Pfam" id="PF01520">
    <property type="entry name" value="Amidase_3"/>
    <property type="match status" value="1"/>
</dbReference>
<keyword evidence="3" id="KW-0378">Hydrolase</keyword>
<dbReference type="EC" id="3.5.1.28" evidence="2"/>
<dbReference type="PANTHER" id="PTHR30404">
    <property type="entry name" value="N-ACETYLMURAMOYL-L-ALANINE AMIDASE"/>
    <property type="match status" value="1"/>
</dbReference>
<name>A0A060CK81_9GAMM</name>
<dbReference type="SUPFAM" id="SSF53187">
    <property type="entry name" value="Zn-dependent exopeptidases"/>
    <property type="match status" value="1"/>
</dbReference>
<dbReference type="GO" id="GO:0008745">
    <property type="term" value="F:N-acetylmuramoyl-L-alanine amidase activity"/>
    <property type="evidence" value="ECO:0007669"/>
    <property type="project" value="UniProtKB-EC"/>
</dbReference>
<comment type="catalytic activity">
    <reaction evidence="1">
        <text>Hydrolyzes the link between N-acetylmuramoyl residues and L-amino acid residues in certain cell-wall glycopeptides.</text>
        <dbReference type="EC" id="3.5.1.28"/>
    </reaction>
</comment>
<protein>
    <recommendedName>
        <fullName evidence="2">N-acetylmuramoyl-L-alanine amidase</fullName>
        <ecNumber evidence="2">3.5.1.28</ecNumber>
    </recommendedName>
</protein>
<dbReference type="AlphaFoldDB" id="A0A060CK81"/>
<reference evidence="5" key="1">
    <citation type="journal article" date="2013" name="Environ. Microbiol.">
        <title>Seasonally variable intestinal metagenomes of the red palm weevil (Rhynchophorus ferrugineus).</title>
        <authorList>
            <person name="Jia S."/>
            <person name="Zhang X."/>
            <person name="Zhang G."/>
            <person name="Yin A."/>
            <person name="Zhang S."/>
            <person name="Li F."/>
            <person name="Wang L."/>
            <person name="Zhao D."/>
            <person name="Yun Q."/>
            <person name="Tala"/>
            <person name="Wang J."/>
            <person name="Sun G."/>
            <person name="Baabdullah M."/>
            <person name="Yu X."/>
            <person name="Hu S."/>
            <person name="Al-Mssallem I.S."/>
            <person name="Yu J."/>
        </authorList>
    </citation>
    <scope>NUCLEOTIDE SEQUENCE</scope>
</reference>
<dbReference type="GO" id="GO:0030288">
    <property type="term" value="C:outer membrane-bounded periplasmic space"/>
    <property type="evidence" value="ECO:0007669"/>
    <property type="project" value="TreeGrafter"/>
</dbReference>
<accession>A0A060CK81</accession>
<evidence type="ECO:0000256" key="3">
    <source>
        <dbReference type="ARBA" id="ARBA00022801"/>
    </source>
</evidence>
<evidence type="ECO:0000256" key="2">
    <source>
        <dbReference type="ARBA" id="ARBA00011901"/>
    </source>
</evidence>
<proteinExistence type="predicted"/>
<organism evidence="5">
    <name type="scientific">uncultured Ferrimonas sp</name>
    <dbReference type="NCBI Taxonomy" id="432640"/>
    <lineage>
        <taxon>Bacteria</taxon>
        <taxon>Pseudomonadati</taxon>
        <taxon>Pseudomonadota</taxon>
        <taxon>Gammaproteobacteria</taxon>
        <taxon>Alteromonadales</taxon>
        <taxon>Ferrimonadaceae</taxon>
        <taxon>Ferrimonas</taxon>
        <taxon>environmental samples</taxon>
    </lineage>
</organism>
<dbReference type="InterPro" id="IPR050695">
    <property type="entry name" value="N-acetylmuramoyl_amidase_3"/>
</dbReference>
<dbReference type="InterPro" id="IPR002508">
    <property type="entry name" value="MurNAc-LAA_cat"/>
</dbReference>
<feature type="domain" description="MurNAc-LAA" evidence="4">
    <location>
        <begin position="32"/>
        <end position="112"/>
    </location>
</feature>
<dbReference type="GO" id="GO:0009253">
    <property type="term" value="P:peptidoglycan catabolic process"/>
    <property type="evidence" value="ECO:0007669"/>
    <property type="project" value="InterPro"/>
</dbReference>
<evidence type="ECO:0000313" key="5">
    <source>
        <dbReference type="EMBL" id="AIA93455.1"/>
    </source>
</evidence>
<evidence type="ECO:0000256" key="1">
    <source>
        <dbReference type="ARBA" id="ARBA00001561"/>
    </source>
</evidence>
<evidence type="ECO:0000259" key="4">
    <source>
        <dbReference type="Pfam" id="PF01520"/>
    </source>
</evidence>
<sequence>AALVCLFAFTVKTRNYKQHHPIHRFGKAFVLVVDAGHGGKDHGALGYGIYEKDAVLKIAQKIKDISSQYNIDVILTRNSDVFMHPKEKSAFANSQNADAFISIHTNAQKNAQTVQELKY</sequence>
<dbReference type="EMBL" id="KF126112">
    <property type="protein sequence ID" value="AIA93455.1"/>
    <property type="molecule type" value="Genomic_DNA"/>
</dbReference>
<dbReference type="CDD" id="cd02696">
    <property type="entry name" value="MurNAc-LAA"/>
    <property type="match status" value="1"/>
</dbReference>
<dbReference type="Gene3D" id="3.40.630.40">
    <property type="entry name" value="Zn-dependent exopeptidases"/>
    <property type="match status" value="1"/>
</dbReference>